<sequence length="313" mass="32230">MRQVFERGNPTASTHGLVDPAAARRGFALVRLEPAPDLADLVERHWVVRWDLPRGAEFTQVVIPHPNANVVAEADGLAVHGVPGGLFSRTLRGSGAVLGTKLRPGALRVLLDDPSAVRPGLVLPAGIALAAAGVTTDDVDEAGRRAVAAARAGDDAAAVAAVTPVLRAVAGRRRTRRSADVLPRIARVLGAVVAGELGPDAGVGDLAAVAGTTTRSLQRLFAGWVGVSPKWVLQRHRVHLAAELVAADPGRPLADVAAAVGYYDQAHLSTDFARALGVSPAAYAKRCAASRAALAEALDRGLGRADLVGAGRA</sequence>
<protein>
    <submittedName>
        <fullName evidence="5">Helix-turn-helix domain-containing protein</fullName>
    </submittedName>
</protein>
<feature type="domain" description="HTH araC/xylS-type" evidence="4">
    <location>
        <begin position="187"/>
        <end position="286"/>
    </location>
</feature>
<dbReference type="PROSITE" id="PS01124">
    <property type="entry name" value="HTH_ARAC_FAMILY_2"/>
    <property type="match status" value="1"/>
</dbReference>
<dbReference type="Pfam" id="PF12833">
    <property type="entry name" value="HTH_18"/>
    <property type="match status" value="1"/>
</dbReference>
<reference evidence="5 6" key="1">
    <citation type="submission" date="2022-02" db="EMBL/GenBank/DDBJ databases">
        <title>The car tank lid bacteriome: a reservoir of bacteria with potential in bioremediation of fuel.</title>
        <authorList>
            <person name="Vidal-Verdu A."/>
            <person name="Gomez-Martinez D."/>
            <person name="Latorre-Perez A."/>
            <person name="Pereto J."/>
            <person name="Porcar M."/>
        </authorList>
    </citation>
    <scope>NUCLEOTIDE SEQUENCE [LARGE SCALE GENOMIC DNA]</scope>
    <source>
        <strain evidence="5 6">4D.3</strain>
    </source>
</reference>
<evidence type="ECO:0000259" key="4">
    <source>
        <dbReference type="PROSITE" id="PS01124"/>
    </source>
</evidence>
<keyword evidence="1" id="KW-0805">Transcription regulation</keyword>
<dbReference type="PANTHER" id="PTHR46796">
    <property type="entry name" value="HTH-TYPE TRANSCRIPTIONAL ACTIVATOR RHAS-RELATED"/>
    <property type="match status" value="1"/>
</dbReference>
<dbReference type="PROSITE" id="PS00041">
    <property type="entry name" value="HTH_ARAC_FAMILY_1"/>
    <property type="match status" value="1"/>
</dbReference>
<keyword evidence="2" id="KW-0238">DNA-binding</keyword>
<evidence type="ECO:0000313" key="5">
    <source>
        <dbReference type="EMBL" id="MCK9793222.1"/>
    </source>
</evidence>
<proteinExistence type="predicted"/>
<dbReference type="InterPro" id="IPR018060">
    <property type="entry name" value="HTH_AraC"/>
</dbReference>
<dbReference type="SUPFAM" id="SSF46689">
    <property type="entry name" value="Homeodomain-like"/>
    <property type="match status" value="1"/>
</dbReference>
<dbReference type="InterPro" id="IPR046532">
    <property type="entry name" value="DUF6597"/>
</dbReference>
<keyword evidence="3" id="KW-0804">Transcription</keyword>
<dbReference type="RefSeq" id="WP_416343085.1">
    <property type="nucleotide sequence ID" value="NZ_JALQCY010000002.1"/>
</dbReference>
<dbReference type="Pfam" id="PF20240">
    <property type="entry name" value="DUF6597"/>
    <property type="match status" value="1"/>
</dbReference>
<evidence type="ECO:0000256" key="2">
    <source>
        <dbReference type="ARBA" id="ARBA00023125"/>
    </source>
</evidence>
<evidence type="ECO:0000256" key="1">
    <source>
        <dbReference type="ARBA" id="ARBA00023015"/>
    </source>
</evidence>
<gene>
    <name evidence="5" type="ORF">M1843_05610</name>
</gene>
<comment type="caution">
    <text evidence="5">The sequence shown here is derived from an EMBL/GenBank/DDBJ whole genome shotgun (WGS) entry which is preliminary data.</text>
</comment>
<accession>A0ABT0J146</accession>
<organism evidence="5 6">
    <name type="scientific">Isoptericola peretonis</name>
    <dbReference type="NCBI Taxonomy" id="2918523"/>
    <lineage>
        <taxon>Bacteria</taxon>
        <taxon>Bacillati</taxon>
        <taxon>Actinomycetota</taxon>
        <taxon>Actinomycetes</taxon>
        <taxon>Micrococcales</taxon>
        <taxon>Promicromonosporaceae</taxon>
        <taxon>Isoptericola</taxon>
    </lineage>
</organism>
<evidence type="ECO:0000256" key="3">
    <source>
        <dbReference type="ARBA" id="ARBA00023163"/>
    </source>
</evidence>
<dbReference type="InterPro" id="IPR050204">
    <property type="entry name" value="AraC_XylS_family_regulators"/>
</dbReference>
<dbReference type="Gene3D" id="1.10.10.60">
    <property type="entry name" value="Homeodomain-like"/>
    <property type="match status" value="1"/>
</dbReference>
<dbReference type="InterPro" id="IPR018062">
    <property type="entry name" value="HTH_AraC-typ_CS"/>
</dbReference>
<dbReference type="SMART" id="SM00342">
    <property type="entry name" value="HTH_ARAC"/>
    <property type="match status" value="1"/>
</dbReference>
<keyword evidence="6" id="KW-1185">Reference proteome</keyword>
<name>A0ABT0J146_9MICO</name>
<dbReference type="EMBL" id="JALQCY010000002">
    <property type="protein sequence ID" value="MCK9793222.1"/>
    <property type="molecule type" value="Genomic_DNA"/>
</dbReference>
<evidence type="ECO:0000313" key="6">
    <source>
        <dbReference type="Proteomes" id="UP001651050"/>
    </source>
</evidence>
<dbReference type="Proteomes" id="UP001651050">
    <property type="component" value="Unassembled WGS sequence"/>
</dbReference>
<dbReference type="InterPro" id="IPR009057">
    <property type="entry name" value="Homeodomain-like_sf"/>
</dbReference>